<gene>
    <name evidence="1" type="ORF">KUCAC02_009034</name>
</gene>
<sequence>MDFRHLICSIFLAILSISQAISGSPECPPGQFPCVDSVGCVAAAARCDGTKQCPTGSDEENCAATQGCMDSDWTCRNHICIPKELRCNGLNDCQDNSDEEDCVLCGEDDIRCPNGTCLSSDERCDGTFHCSDASDEPITCGRICSKNNGGCSHVCVDEPWGVLCTCPAGYKLSSNGAVCEDLDECAPPFAPCMHHCVNTVGSYYCQCREGFKLNGGTACLATGNAIRLLMVQRSSMGLLNVTSQQFKVIHTPVPAPVALTFDVSRGSYYWADIRGSIYKSDGRQSWSTFNGEPGITGLACDWLNGNLFWSNQKTESIYMQSADGRSFTTLLSKRNKPSDLVLIPVESLMFWFSSGPGDRVTIETSWMDGSDRNTLAVVTAQAAHSLTADSIETVKMDGTGHLSFTGLFSRRAALGLAVFESSFYWVDDRGLWQVPQTQPNQKTFLLKAALPTLAVYHELQQPQDPRFVYATNMDINLLEVRGRAYYQTQLLSTGDGILSFDLDWYRDWLYWANQTGHIQRTSLTQVKTEVVPTPLPVCLIRIDQRKGNLYWVSCDQNSIGTSTADSRNLQLYRTTKKIRDLYLDWLRGGIIWLEEDRILTMSMAGGSAKELLQLADEVQGNIAFDLRANSLLWNSKRAGLTTMSLLQAKSHKAGRRWNISGSVISAFEPFLLSHSDNVLTLWDRRDGSAIQDMPVRGRVVSVILALKDVRPVPDSPVCAEPYVLCRHTSICITQAQLCDGKKDCPDGEDEDGCVTTCPSKDEVNCPTVASVGALLNTLKCRTGSKPCEDGTECVLYSHVCDGEKDCRDGSDERGCVVPACSSPAVLCPNSAVQLCISPSQFCNGLKDCPDGFDEKKCVKRCPSRSDFRCNDRRSCVSQNLVCDGRSHCNDGSDELNCPNATPPAAEANVLKCRIGTKLCGDGTECVLLSHVCDGERDCQDGSDEEGCENLRSNESPTPFVETFTQPPTNPPCSSPSALCPGSSLCISPTQFCDGKKDCPDWSDENCVKRCPYRTDFRCKDRRSCVSQNLVCDGRSHCNDGSDELNCPNATPPAAGANVLKCRIGTKLCGDGTECVLFSHVCDGERDCQDGSDEVGCDAANTVSTSVPENVRSIQSPPPVETFTQPPTNPPCSSPSALCPGSSLCISSTQFCDGRKDCPDGSDENCVKRCPYRTDFRCKDRRSCISKSLVCDGRSHCHDGSDELNCGSVALLAPRANVLKCRMDSRLCGDATECVLFSHICDGERDCRDGSDEVGCDAANTVSTSVPENVRSIQSPPSVETFTQLPTNPPCSSPSALCPGSSLCISPTQFCDRKKDCPDGSDENCVKRCPYRTDFRCKDRRSCVSKSLVCDGRSHCHDGSDELNCGSVSLLAPRANVLKCRVGSQLCGDATECVLFSHVCDGERDCRDGSDEEGCDVLEVPPTTAAENVRLNDTPSPVAPFTEAPTNPPCSSPSALCPGSSLCISPTQFCDGKKDCPDWSDENCVKRCPYRTDFRCKDRRSCVSQNLVCDGRSHCNDGSDELNCPTATPPAAGANVLKCRIGTKLCGDGTECVLFSHVCDGERDCQDGSDEVGCDAANTVSTSVPENVRSIQSPPPVETFTQPPTNPPCSSPSALCPGSSLCISSTQFCDGRKDCPDGSDENCVKRCPYRTDVRCKDRRSCVSQNLVCDGRSHCNDGSDELNCPTATPPAAGANVLKCRIGTKLCGDGTECVLFSHVCDGERDCQDGSDEEGCDVLEVPPTTAAENVRLNDTPSPDAPFTEAPTNPPCSSPSALCPGSSLCISSTQFCDGRKDCPDGSDENDENCVKRCPYRTDFRCKDRRSCVSQNLVCDGRSHCNDGSDELNCPNATPPAAGANVLKCRIGTKLCGDGTECVLFSHVCDGERDCQDGSDEEGCENLRSNESPTPFVETFTQPPTNPPCSSPSALCPGSSVCISPTQFCDGKKDCPDWSDENCVKRCPYRTDFRCKDRRSCISQSLVCDGRSHCNDGSDELNCPNATPPAAGANVLKCRIGTKLCGDGTECVLFSHVCDGERDCRDGSDEEGCDVLEVPPTTAAENVRLNDTPSPVAPFTEAPTNPPCSSPSALCPGSSLCISSTQFCDGKKDCPDGSDENCVKRCPYRTDFRCKDRRSCVSQSLVCDGRAHCHDGSDEDDCQNVVSSVARTNVLKCRLGSKPCDDGKECVLYSHVCDGEKDCMDGSDEQGCQETCKQGEFQCAHGKMCIPAAEVCDGKPQCQDQSDERDCWIKTKSCAHRCGKRCIPSTFLCDGEKDCLDGSDEAGCDPVTAASASPVLTSTSSCVAPSVLCPDSSLCISQSQLCDGKKDCPDASDENNCISQCKNPGDFMCSDRRMCLPKSEVCDGRAHCPDGSDEMQCQSEDPIAPSSNNALGAKSAPLKCRTGFKPCKDGLDCVMFSHLCDGERDCNDGSDEEGCAAKCKTADFRCKDQRSCVSQSLVCDGRAHCHDGSDEDDCQNVVSSVARTNVLKCRLGLKPCDDGKECVLYSHVCDGEKDCMDGSDEQGCQETCKQGEFQCAHGKMCIPAAEVCDGKPQCQDQSDERDCWIKTKSCAHRCGKRCIPSTFLCDGEKDCLDGSDEAGCDPVTAASASPVLTSTSSCGAPSVLCPDSSLCISQSQLCDGKKDCPDASDENNCISQCKNPGDFMCSDRRMCLPKSEVCDGRAHCPDGSDEMQCQSEDPIAPCNRLPTMRSVPNPPQLKCRIGFKPCKDGLDCVMFSHLCDGERDCNDGSDEEGCAAKCKTDEFRCAHGNRCIPPEKVCDGQNDCQDQSDEMDCSSQTEDCRHRCDNNTRCIPDTFLCDGERDCTDGSDEKKCGSVACPIEQYRCLSGQCVSEALRCDGYADCNDRSDEAHCMRPPHCPTQLRCPNSHQCLQKEWLCDGEEDCNDGSDEKNCVMSPAKCREYQWQCGESSQCIPLSWRCDGETDCHNDMDEDKCSQRMCPSPLFQCGSGECVDPSLVCNGLTNCVDRSDEGAGCTQHNCSSPSAPRCEEYCVSTPTGPRCYCAAGFRLQSSALYCVEIDECNTVPQAVCKHTCLNTQGSYICSCFPGFYLEPDNKSCKTRDEPLLLASVQSELLLQGVHSSTLRILSSANRPVFSLDYHWAKERVYWLSPDYQSIRWSDMKDSNSKGTLIKGVKSDSIAVDWIGKNLYWVDGLVGQILAVKLSDTPVTSQDYTVVLGEDLEQPSSLVLLPHRGMMLWSEIGSTPQIERSGMDGSKRKVVVSQGLSWPIGLAYDLLDNRVYWADEKMRCIGSTSLDGENVKILQLEETPSPFSVAIFNDRVYWSDTKRRTIRSADKNTGKYQKVLLKRPGQPFGLKLMHALSQPDISSPCEQRHCSHLCLLAPATRPSGPPTAVCRCPKGLLLSKDKKTCALPADSTFIMLLSHTTVYQVHLHSMRREGIALKKMPNGRVLALPGVTEASALDVSIQELSVFVADARQGSVDVLKLSGSTSRQGLIPTGQILKLEDDAVTALAVDWVTSNLYWSSIARPDLHVTSRKDAYTTSLLQGSLKDTTSIALHPPSGILCYTAFVVADGKSQAEVNCAWMDGRNKVVLWRRSSIPTSLVFSHQDPHRVYWADTGEGVISSIRLDGTGYKQYNTGPGLLISFTYTENILFWVSQDKDVTKLWFSDGLQPNQMWFETKTSLVEVKAYSNDSQYGTNGCSKNNSGCVHLCLPYPGGNTCKCGRGFYGASCTPLPACPSGEESCFDGSKCFSISKFCDGHVDCPDQSDEQD</sequence>
<proteinExistence type="predicted"/>
<accession>A0ACB9WS93</accession>
<organism evidence="1 2">
    <name type="scientific">Chaenocephalus aceratus</name>
    <name type="common">Blackfin icefish</name>
    <name type="synonym">Chaenichthys aceratus</name>
    <dbReference type="NCBI Taxonomy" id="36190"/>
    <lineage>
        <taxon>Eukaryota</taxon>
        <taxon>Metazoa</taxon>
        <taxon>Chordata</taxon>
        <taxon>Craniata</taxon>
        <taxon>Vertebrata</taxon>
        <taxon>Euteleostomi</taxon>
        <taxon>Actinopterygii</taxon>
        <taxon>Neopterygii</taxon>
        <taxon>Teleostei</taxon>
        <taxon>Neoteleostei</taxon>
        <taxon>Acanthomorphata</taxon>
        <taxon>Eupercaria</taxon>
        <taxon>Perciformes</taxon>
        <taxon>Notothenioidei</taxon>
        <taxon>Channichthyidae</taxon>
        <taxon>Chaenocephalus</taxon>
    </lineage>
</organism>
<dbReference type="EMBL" id="CM043796">
    <property type="protein sequence ID" value="KAI4816721.1"/>
    <property type="molecule type" value="Genomic_DNA"/>
</dbReference>
<dbReference type="Proteomes" id="UP001057452">
    <property type="component" value="Chromosome 12"/>
</dbReference>
<reference evidence="1" key="1">
    <citation type="submission" date="2022-05" db="EMBL/GenBank/DDBJ databases">
        <title>Chromosome-level genome of Chaenocephalus aceratus.</title>
        <authorList>
            <person name="Park H."/>
        </authorList>
    </citation>
    <scope>NUCLEOTIDE SEQUENCE</scope>
    <source>
        <strain evidence="1">KU_202001</strain>
    </source>
</reference>
<feature type="non-terminal residue" evidence="1">
    <location>
        <position position="3744"/>
    </location>
</feature>
<name>A0ACB9WS93_CHAAC</name>
<evidence type="ECO:0000313" key="2">
    <source>
        <dbReference type="Proteomes" id="UP001057452"/>
    </source>
</evidence>
<evidence type="ECO:0000313" key="1">
    <source>
        <dbReference type="EMBL" id="KAI4816721.1"/>
    </source>
</evidence>
<keyword evidence="2" id="KW-1185">Reference proteome</keyword>
<comment type="caution">
    <text evidence="1">The sequence shown here is derived from an EMBL/GenBank/DDBJ whole genome shotgun (WGS) entry which is preliminary data.</text>
</comment>
<protein>
    <submittedName>
        <fullName evidence="1">Uncharacterized protein</fullName>
    </submittedName>
</protein>